<proteinExistence type="predicted"/>
<dbReference type="AlphaFoldDB" id="A0A318QG70"/>
<accession>A0A318QG70</accession>
<evidence type="ECO:0000313" key="2">
    <source>
        <dbReference type="Proteomes" id="UP000247417"/>
    </source>
</evidence>
<comment type="caution">
    <text evidence="1">The sequence shown here is derived from an EMBL/GenBank/DDBJ whole genome shotgun (WGS) entry which is preliminary data.</text>
</comment>
<dbReference type="Proteomes" id="UP000247417">
    <property type="component" value="Unassembled WGS sequence"/>
</dbReference>
<reference evidence="1 2" key="1">
    <citation type="submission" date="2017-07" db="EMBL/GenBank/DDBJ databases">
        <title>A draft genome sequence of Komagataeibacter oboediens LMG 18849.</title>
        <authorList>
            <person name="Skraban J."/>
            <person name="Cleenwerck I."/>
            <person name="Vandamme P."/>
            <person name="Trcek J."/>
        </authorList>
    </citation>
    <scope>NUCLEOTIDE SEQUENCE [LARGE SCALE GENOMIC DNA]</scope>
    <source>
        <strain evidence="1 2">LMG 18849</strain>
    </source>
</reference>
<organism evidence="1 2">
    <name type="scientific">Komagataeibacter oboediens</name>
    <dbReference type="NCBI Taxonomy" id="65958"/>
    <lineage>
        <taxon>Bacteria</taxon>
        <taxon>Pseudomonadati</taxon>
        <taxon>Pseudomonadota</taxon>
        <taxon>Alphaproteobacteria</taxon>
        <taxon>Acetobacterales</taxon>
        <taxon>Acetobacteraceae</taxon>
        <taxon>Komagataeibacter</taxon>
    </lineage>
</organism>
<name>A0A318QG70_9PROT</name>
<gene>
    <name evidence="1" type="ORF">CFR80_17725</name>
</gene>
<protein>
    <submittedName>
        <fullName evidence="1">Uncharacterized protein</fullName>
    </submittedName>
</protein>
<evidence type="ECO:0000313" key="1">
    <source>
        <dbReference type="EMBL" id="PYD77560.1"/>
    </source>
</evidence>
<sequence>MALAIGGMTVWIANCQRRIATEKVISDLFEKRYAIYDVHLRAIVSVCMRNFDPDANHDVLDETIYLGEQARFLLDIETHLYLCTIRQRLFQITENRKRMKEIKSEQNISKEDKSFRHDLFMENHNFQTELLKEIEGKLPDMFMKFLRVADFRTNS</sequence>
<dbReference type="EMBL" id="NKTX01000156">
    <property type="protein sequence ID" value="PYD77560.1"/>
    <property type="molecule type" value="Genomic_DNA"/>
</dbReference>